<evidence type="ECO:0000256" key="2">
    <source>
        <dbReference type="SAM" id="Phobius"/>
    </source>
</evidence>
<name>A0A645H4E9_9ZZZZ</name>
<evidence type="ECO:0000256" key="1">
    <source>
        <dbReference type="SAM" id="MobiDB-lite"/>
    </source>
</evidence>
<keyword evidence="2" id="KW-1133">Transmembrane helix</keyword>
<proteinExistence type="predicted"/>
<evidence type="ECO:0000313" key="3">
    <source>
        <dbReference type="EMBL" id="MPN31214.1"/>
    </source>
</evidence>
<keyword evidence="2" id="KW-0472">Membrane</keyword>
<gene>
    <name evidence="3" type="ORF">SDC9_178688</name>
</gene>
<feature type="region of interest" description="Disordered" evidence="1">
    <location>
        <begin position="1"/>
        <end position="22"/>
    </location>
</feature>
<accession>A0A645H4E9</accession>
<protein>
    <submittedName>
        <fullName evidence="3">Uncharacterized protein</fullName>
    </submittedName>
</protein>
<dbReference type="AlphaFoldDB" id="A0A645H4E9"/>
<keyword evidence="2" id="KW-0812">Transmembrane</keyword>
<comment type="caution">
    <text evidence="3">The sequence shown here is derived from an EMBL/GenBank/DDBJ whole genome shotgun (WGS) entry which is preliminary data.</text>
</comment>
<feature type="transmembrane region" description="Helical" evidence="2">
    <location>
        <begin position="31"/>
        <end position="54"/>
    </location>
</feature>
<reference evidence="3" key="1">
    <citation type="submission" date="2019-08" db="EMBL/GenBank/DDBJ databases">
        <authorList>
            <person name="Kucharzyk K."/>
            <person name="Murdoch R.W."/>
            <person name="Higgins S."/>
            <person name="Loffler F."/>
        </authorList>
    </citation>
    <scope>NUCLEOTIDE SEQUENCE</scope>
</reference>
<organism evidence="3">
    <name type="scientific">bioreactor metagenome</name>
    <dbReference type="NCBI Taxonomy" id="1076179"/>
    <lineage>
        <taxon>unclassified sequences</taxon>
        <taxon>metagenomes</taxon>
        <taxon>ecological metagenomes</taxon>
    </lineage>
</organism>
<sequence>MPPCRRGRRVGQGLGPGPGGGGRYPRRVRKLWPFVVALLIFVGLLLGVLFGSYADRLPGAARTCEKGLGVAGGSSCQLAVATRDSVRKATSTDVQFTVSAYDPTSRADLSFTCRRGEVVRCEAATGQVVVIKP</sequence>
<dbReference type="EMBL" id="VSSQ01082666">
    <property type="protein sequence ID" value="MPN31214.1"/>
    <property type="molecule type" value="Genomic_DNA"/>
</dbReference>
<feature type="compositionally biased region" description="Gly residues" evidence="1">
    <location>
        <begin position="10"/>
        <end position="22"/>
    </location>
</feature>